<keyword evidence="3" id="KW-0807">Transducer</keyword>
<dbReference type="PANTHER" id="PTHR10218:SF194">
    <property type="entry name" value="G PROTEIN, ALPHA SUBUNIT"/>
    <property type="match status" value="1"/>
</dbReference>
<keyword evidence="1 4" id="KW-0547">Nucleotide-binding</keyword>
<evidence type="ECO:0000256" key="5">
    <source>
        <dbReference type="PIRSR" id="PIRSR601019-2"/>
    </source>
</evidence>
<keyword evidence="8" id="KW-1185">Reference proteome</keyword>
<dbReference type="EMBL" id="LIAE01009763">
    <property type="protein sequence ID" value="PAV68358.1"/>
    <property type="molecule type" value="Genomic_DNA"/>
</dbReference>
<dbReference type="GO" id="GO:0031683">
    <property type="term" value="F:G-protein beta/gamma-subunit complex binding"/>
    <property type="evidence" value="ECO:0007669"/>
    <property type="project" value="InterPro"/>
</dbReference>
<dbReference type="STRING" id="2018661.A0A2A2K353"/>
<keyword evidence="5" id="KW-0460">Magnesium</keyword>
<dbReference type="GO" id="GO:0001664">
    <property type="term" value="F:G protein-coupled receptor binding"/>
    <property type="evidence" value="ECO:0007669"/>
    <property type="project" value="TreeGrafter"/>
</dbReference>
<dbReference type="Pfam" id="PF00503">
    <property type="entry name" value="G-alpha"/>
    <property type="match status" value="1"/>
</dbReference>
<sequence>MGNCITNQDDSQPQASSNGKEKKDDELIRFFVTGIRGVGKTTIINQLKCLCVDEPNSYKYYNVDNQEQWVRIIPNEIFPPHEKSKMRNTIRVNILEAFNNMIEKAHELGRVLQDEELAEFVLSTWSDMKSSGAGIYQDVPAYIGDMLSRLRLDKAIDDLLQSRNEYLDMKIDDGTLHFILDDANKKSFWRERMAQIFSDDYEVTTRDIPYSRRVTENQKKNHFRTRSFKIEFNDMGGQRSELIKLPDFLKRFLWGNGRTFVLYVASIADAFENDSSERQRSKLERSARVLDLILSLPTVSECGIMIFFNKYDRYEEIVNYKYQSESGREELADRIGANMKEGDLMKLRRGTLRIEQARELIKQAIEGQFIDICKRRTRNEVYVHYTQAVVRELMKSIFNSVEENIYNSIIANASYIRVA</sequence>
<dbReference type="SMART" id="SM00275">
    <property type="entry name" value="G_alpha"/>
    <property type="match status" value="1"/>
</dbReference>
<name>A0A2A2K353_9BILA</name>
<dbReference type="InterPro" id="IPR001019">
    <property type="entry name" value="Gprotein_alpha_su"/>
</dbReference>
<dbReference type="GO" id="GO:0046872">
    <property type="term" value="F:metal ion binding"/>
    <property type="evidence" value="ECO:0007669"/>
    <property type="project" value="UniProtKB-KW"/>
</dbReference>
<dbReference type="GO" id="GO:0005737">
    <property type="term" value="C:cytoplasm"/>
    <property type="evidence" value="ECO:0007669"/>
    <property type="project" value="TreeGrafter"/>
</dbReference>
<dbReference type="OrthoDB" id="5788414at2759"/>
<evidence type="ECO:0000256" key="4">
    <source>
        <dbReference type="PIRSR" id="PIRSR601019-1"/>
    </source>
</evidence>
<feature type="binding site" evidence="4">
    <location>
        <begin position="234"/>
        <end position="238"/>
    </location>
    <ligand>
        <name>GTP</name>
        <dbReference type="ChEBI" id="CHEBI:37565"/>
    </ligand>
</feature>
<accession>A0A2A2K353</accession>
<evidence type="ECO:0000256" key="2">
    <source>
        <dbReference type="ARBA" id="ARBA00023134"/>
    </source>
</evidence>
<dbReference type="InterPro" id="IPR027417">
    <property type="entry name" value="P-loop_NTPase"/>
</dbReference>
<feature type="region of interest" description="Disordered" evidence="6">
    <location>
        <begin position="1"/>
        <end position="22"/>
    </location>
</feature>
<dbReference type="GO" id="GO:0007191">
    <property type="term" value="P:adenylate cyclase-activating dopamine receptor signaling pathway"/>
    <property type="evidence" value="ECO:0007669"/>
    <property type="project" value="TreeGrafter"/>
</dbReference>
<dbReference type="PROSITE" id="PS51882">
    <property type="entry name" value="G_ALPHA"/>
    <property type="match status" value="1"/>
</dbReference>
<dbReference type="Proteomes" id="UP000218231">
    <property type="component" value="Unassembled WGS sequence"/>
</dbReference>
<dbReference type="Gene3D" id="3.40.50.300">
    <property type="entry name" value="P-loop containing nucleotide triphosphate hydrolases"/>
    <property type="match status" value="2"/>
</dbReference>
<proteinExistence type="predicted"/>
<feature type="compositionally biased region" description="Polar residues" evidence="6">
    <location>
        <begin position="1"/>
        <end position="18"/>
    </location>
</feature>
<evidence type="ECO:0000256" key="3">
    <source>
        <dbReference type="ARBA" id="ARBA00023224"/>
    </source>
</evidence>
<reference evidence="7 8" key="1">
    <citation type="journal article" date="2017" name="Curr. Biol.">
        <title>Genome architecture and evolution of a unichromosomal asexual nematode.</title>
        <authorList>
            <person name="Fradin H."/>
            <person name="Zegar C."/>
            <person name="Gutwein M."/>
            <person name="Lucas J."/>
            <person name="Kovtun M."/>
            <person name="Corcoran D."/>
            <person name="Baugh L.R."/>
            <person name="Kiontke K."/>
            <person name="Gunsalus K."/>
            <person name="Fitch D.H."/>
            <person name="Piano F."/>
        </authorList>
    </citation>
    <scope>NUCLEOTIDE SEQUENCE [LARGE SCALE GENOMIC DNA]</scope>
    <source>
        <strain evidence="7">PF1309</strain>
    </source>
</reference>
<gene>
    <name evidence="7" type="ORF">WR25_03164</name>
</gene>
<organism evidence="7 8">
    <name type="scientific">Diploscapter pachys</name>
    <dbReference type="NCBI Taxonomy" id="2018661"/>
    <lineage>
        <taxon>Eukaryota</taxon>
        <taxon>Metazoa</taxon>
        <taxon>Ecdysozoa</taxon>
        <taxon>Nematoda</taxon>
        <taxon>Chromadorea</taxon>
        <taxon>Rhabditida</taxon>
        <taxon>Rhabditina</taxon>
        <taxon>Rhabditomorpha</taxon>
        <taxon>Rhabditoidea</taxon>
        <taxon>Rhabditidae</taxon>
        <taxon>Diploscapter</taxon>
    </lineage>
</organism>
<dbReference type="InterPro" id="IPR011025">
    <property type="entry name" value="GproteinA_insert"/>
</dbReference>
<feature type="binding site" evidence="4">
    <location>
        <begin position="309"/>
        <end position="312"/>
    </location>
    <ligand>
        <name>GTP</name>
        <dbReference type="ChEBI" id="CHEBI:37565"/>
    </ligand>
</feature>
<dbReference type="SUPFAM" id="SSF52540">
    <property type="entry name" value="P-loop containing nucleoside triphosphate hydrolases"/>
    <property type="match status" value="1"/>
</dbReference>
<comment type="caution">
    <text evidence="7">The sequence shown here is derived from an EMBL/GenBank/DDBJ whole genome shotgun (WGS) entry which is preliminary data.</text>
</comment>
<dbReference type="GO" id="GO:0007606">
    <property type="term" value="P:sensory perception of chemical stimulus"/>
    <property type="evidence" value="ECO:0007669"/>
    <property type="project" value="TreeGrafter"/>
</dbReference>
<evidence type="ECO:0000256" key="6">
    <source>
        <dbReference type="SAM" id="MobiDB-lite"/>
    </source>
</evidence>
<protein>
    <recommendedName>
        <fullName evidence="9">G domain-containing protein</fullName>
    </recommendedName>
</protein>
<dbReference type="GO" id="GO:0005834">
    <property type="term" value="C:heterotrimeric G-protein complex"/>
    <property type="evidence" value="ECO:0007669"/>
    <property type="project" value="TreeGrafter"/>
</dbReference>
<dbReference type="AlphaFoldDB" id="A0A2A2K353"/>
<dbReference type="SUPFAM" id="SSF47895">
    <property type="entry name" value="Transducin (alpha subunit), insertion domain"/>
    <property type="match status" value="1"/>
</dbReference>
<feature type="binding site" evidence="5">
    <location>
        <position position="215"/>
    </location>
    <ligand>
        <name>Mg(2+)</name>
        <dbReference type="ChEBI" id="CHEBI:18420"/>
    </ligand>
</feature>
<keyword evidence="2 4" id="KW-0342">GTP-binding</keyword>
<dbReference type="GO" id="GO:0005525">
    <property type="term" value="F:GTP binding"/>
    <property type="evidence" value="ECO:0007669"/>
    <property type="project" value="UniProtKB-KW"/>
</dbReference>
<dbReference type="PRINTS" id="PR00318">
    <property type="entry name" value="GPROTEINA"/>
</dbReference>
<feature type="binding site" evidence="5">
    <location>
        <position position="41"/>
    </location>
    <ligand>
        <name>Mg(2+)</name>
        <dbReference type="ChEBI" id="CHEBI:18420"/>
    </ligand>
</feature>
<evidence type="ECO:0000313" key="8">
    <source>
        <dbReference type="Proteomes" id="UP000218231"/>
    </source>
</evidence>
<evidence type="ECO:0000256" key="1">
    <source>
        <dbReference type="ARBA" id="ARBA00022741"/>
    </source>
</evidence>
<evidence type="ECO:0008006" key="9">
    <source>
        <dbReference type="Google" id="ProtNLM"/>
    </source>
</evidence>
<keyword evidence="5" id="KW-0479">Metal-binding</keyword>
<evidence type="ECO:0000313" key="7">
    <source>
        <dbReference type="EMBL" id="PAV68358.1"/>
    </source>
</evidence>
<dbReference type="GO" id="GO:0003924">
    <property type="term" value="F:GTPase activity"/>
    <property type="evidence" value="ECO:0007669"/>
    <property type="project" value="InterPro"/>
</dbReference>
<dbReference type="PANTHER" id="PTHR10218">
    <property type="entry name" value="GTP-BINDING PROTEIN ALPHA SUBUNIT"/>
    <property type="match status" value="1"/>
</dbReference>